<dbReference type="Pfam" id="PF13712">
    <property type="entry name" value="Glyco_tranf_2_5"/>
    <property type="match status" value="1"/>
</dbReference>
<dbReference type="SUPFAM" id="SSF53448">
    <property type="entry name" value="Nucleotide-diphospho-sugar transferases"/>
    <property type="match status" value="1"/>
</dbReference>
<sequence length="272" mass="30128">MSTTATPSWSVIICSIDAGKYAHIVQSYERLLAGRRFEIIGIHDARSLAEAYNRGIARARGDSLVFSHDDILILDDGFAGKIEQHLAKGFDLIGFAGAKAVSDGYWWSAGPAQQYGAVGHAPPGLPQLSLHVYGIDDVAISPAQVIDGLCMVAARRAVDTLQFDAETFDHFHLYDLDYSFSLHQRGLRVGVVHDIPLLHMSVGSFGAHWQEHRQRFVRKHAAALGRVADAPLPEPLKLRARVALFDDAQSLRRFWTHANLLRAGLAMRRMQR</sequence>
<gene>
    <name evidence="2" type="ORF">ABDB84_04255</name>
</gene>
<evidence type="ECO:0000313" key="2">
    <source>
        <dbReference type="EMBL" id="MEN3067681.1"/>
    </source>
</evidence>
<dbReference type="EMBL" id="JBDIVE010000002">
    <property type="protein sequence ID" value="MEN3067681.1"/>
    <property type="molecule type" value="Genomic_DNA"/>
</dbReference>
<dbReference type="Gene3D" id="3.90.550.10">
    <property type="entry name" value="Spore Coat Polysaccharide Biosynthesis Protein SpsA, Chain A"/>
    <property type="match status" value="1"/>
</dbReference>
<keyword evidence="3" id="KW-1185">Reference proteome</keyword>
<protein>
    <submittedName>
        <fullName evidence="2">Glycosyltransferase</fullName>
    </submittedName>
</protein>
<evidence type="ECO:0000259" key="1">
    <source>
        <dbReference type="Pfam" id="PF13712"/>
    </source>
</evidence>
<name>A0ABU9YVG0_9RHOO</name>
<dbReference type="Proteomes" id="UP001410394">
    <property type="component" value="Unassembled WGS sequence"/>
</dbReference>
<dbReference type="InterPro" id="IPR059123">
    <property type="entry name" value="StrF_dom"/>
</dbReference>
<proteinExistence type="predicted"/>
<dbReference type="RefSeq" id="WP_345918450.1">
    <property type="nucleotide sequence ID" value="NZ_JBDIVE010000002.1"/>
</dbReference>
<organism evidence="2 3">
    <name type="scientific">Uliginosibacterium sediminicola</name>
    <dbReference type="NCBI Taxonomy" id="2024550"/>
    <lineage>
        <taxon>Bacteria</taxon>
        <taxon>Pseudomonadati</taxon>
        <taxon>Pseudomonadota</taxon>
        <taxon>Betaproteobacteria</taxon>
        <taxon>Rhodocyclales</taxon>
        <taxon>Zoogloeaceae</taxon>
        <taxon>Uliginosibacterium</taxon>
    </lineage>
</organism>
<feature type="domain" description="Streptomycin biosynthesis protein StrF" evidence="1">
    <location>
        <begin position="10"/>
        <end position="219"/>
    </location>
</feature>
<comment type="caution">
    <text evidence="2">The sequence shown here is derived from an EMBL/GenBank/DDBJ whole genome shotgun (WGS) entry which is preliminary data.</text>
</comment>
<dbReference type="CDD" id="cd00761">
    <property type="entry name" value="Glyco_tranf_GTA_type"/>
    <property type="match status" value="1"/>
</dbReference>
<accession>A0ABU9YVG0</accession>
<reference evidence="2 3" key="1">
    <citation type="journal article" date="2018" name="Int. J. Syst. Evol. Microbiol.">
        <title>Uliginosibacterium sediminicola sp. nov., isolated from freshwater sediment.</title>
        <authorList>
            <person name="Hwang W.M."/>
            <person name="Kim S.M."/>
            <person name="Kang K."/>
            <person name="Ahn T.Y."/>
        </authorList>
    </citation>
    <scope>NUCLEOTIDE SEQUENCE [LARGE SCALE GENOMIC DNA]</scope>
    <source>
        <strain evidence="2 3">M1-21</strain>
    </source>
</reference>
<evidence type="ECO:0000313" key="3">
    <source>
        <dbReference type="Proteomes" id="UP001410394"/>
    </source>
</evidence>
<dbReference type="InterPro" id="IPR029044">
    <property type="entry name" value="Nucleotide-diphossugar_trans"/>
</dbReference>